<evidence type="ECO:0000256" key="5">
    <source>
        <dbReference type="ARBA" id="ARBA00023136"/>
    </source>
</evidence>
<name>A0ABT7BWL5_9CYAN</name>
<dbReference type="Pfam" id="PF01810">
    <property type="entry name" value="LysE"/>
    <property type="match status" value="1"/>
</dbReference>
<feature type="transmembrane region" description="Helical" evidence="6">
    <location>
        <begin position="6"/>
        <end position="28"/>
    </location>
</feature>
<evidence type="ECO:0000313" key="8">
    <source>
        <dbReference type="Proteomes" id="UP001232992"/>
    </source>
</evidence>
<feature type="transmembrane region" description="Helical" evidence="6">
    <location>
        <begin position="40"/>
        <end position="68"/>
    </location>
</feature>
<feature type="transmembrane region" description="Helical" evidence="6">
    <location>
        <begin position="111"/>
        <end position="135"/>
    </location>
</feature>
<feature type="transmembrane region" description="Helical" evidence="6">
    <location>
        <begin position="184"/>
        <end position="205"/>
    </location>
</feature>
<feature type="transmembrane region" description="Helical" evidence="6">
    <location>
        <begin position="147"/>
        <end position="172"/>
    </location>
</feature>
<comment type="caution">
    <text evidence="7">The sequence shown here is derived from an EMBL/GenBank/DDBJ whole genome shotgun (WGS) entry which is preliminary data.</text>
</comment>
<evidence type="ECO:0000256" key="3">
    <source>
        <dbReference type="ARBA" id="ARBA00022692"/>
    </source>
</evidence>
<keyword evidence="5 6" id="KW-0472">Membrane</keyword>
<protein>
    <submittedName>
        <fullName evidence="7">LysE family transporter</fullName>
    </submittedName>
</protein>
<evidence type="ECO:0000313" key="7">
    <source>
        <dbReference type="EMBL" id="MDJ1183202.1"/>
    </source>
</evidence>
<reference evidence="7 8" key="1">
    <citation type="submission" date="2023-01" db="EMBL/GenBank/DDBJ databases">
        <title>Novel diversity within Roseofilum (Cyanobacteria; Desertifilaceae) from marine benthic mats with descriptions of four novel species.</title>
        <authorList>
            <person name="Wang Y."/>
            <person name="Berthold D.E."/>
            <person name="Hu J."/>
            <person name="Lefler F.W."/>
            <person name="Laughinghouse H.D. IV."/>
        </authorList>
    </citation>
    <scope>NUCLEOTIDE SEQUENCE [LARGE SCALE GENOMIC DNA]</scope>
    <source>
        <strain evidence="7 8">BLCC-M143</strain>
    </source>
</reference>
<evidence type="ECO:0000256" key="2">
    <source>
        <dbReference type="ARBA" id="ARBA00022475"/>
    </source>
</evidence>
<keyword evidence="4 6" id="KW-1133">Transmembrane helix</keyword>
<accession>A0ABT7BWL5</accession>
<dbReference type="PANTHER" id="PTHR30086:SF20">
    <property type="entry name" value="ARGININE EXPORTER PROTEIN ARGO-RELATED"/>
    <property type="match status" value="1"/>
</dbReference>
<dbReference type="Proteomes" id="UP001232992">
    <property type="component" value="Unassembled WGS sequence"/>
</dbReference>
<dbReference type="RefSeq" id="WP_283757857.1">
    <property type="nucleotide sequence ID" value="NZ_JAQOSQ010000006.1"/>
</dbReference>
<keyword evidence="3 6" id="KW-0812">Transmembrane</keyword>
<feature type="transmembrane region" description="Helical" evidence="6">
    <location>
        <begin position="74"/>
        <end position="91"/>
    </location>
</feature>
<evidence type="ECO:0000256" key="1">
    <source>
        <dbReference type="ARBA" id="ARBA00004651"/>
    </source>
</evidence>
<dbReference type="EMBL" id="JAQOSQ010000006">
    <property type="protein sequence ID" value="MDJ1183202.1"/>
    <property type="molecule type" value="Genomic_DNA"/>
</dbReference>
<keyword evidence="8" id="KW-1185">Reference proteome</keyword>
<gene>
    <name evidence="7" type="ORF">PMH09_08335</name>
</gene>
<comment type="subcellular location">
    <subcellularLocation>
        <location evidence="1">Cell membrane</location>
        <topology evidence="1">Multi-pass membrane protein</topology>
    </subcellularLocation>
</comment>
<keyword evidence="2" id="KW-1003">Cell membrane</keyword>
<evidence type="ECO:0000256" key="4">
    <source>
        <dbReference type="ARBA" id="ARBA00022989"/>
    </source>
</evidence>
<evidence type="ECO:0000256" key="6">
    <source>
        <dbReference type="SAM" id="Phobius"/>
    </source>
</evidence>
<sequence>MDIALMFNGLTVGLAIAAPVGPIGVLCIRRTLTQGKIAGLVSGLGAATADGIYGCIAGFGLTVISTLLVEQQTLLRVVGGLFLCYLGWQTFRSSPSKTSAKIKDTNCWSAYGSTVFLTLTNPLTILSFTAIFAGLGATEIQNNYGLAFLFVLSVFLGSALWWAILVTTVGLFQNQINSRHLSWINRISGVILVAFGIIALSSAIVT</sequence>
<dbReference type="PANTHER" id="PTHR30086">
    <property type="entry name" value="ARGININE EXPORTER PROTEIN ARGO"/>
    <property type="match status" value="1"/>
</dbReference>
<dbReference type="InterPro" id="IPR001123">
    <property type="entry name" value="LeuE-type"/>
</dbReference>
<proteinExistence type="predicted"/>
<organism evidence="7 8">
    <name type="scientific">Roseofilum casamattae BLCC-M143</name>
    <dbReference type="NCBI Taxonomy" id="3022442"/>
    <lineage>
        <taxon>Bacteria</taxon>
        <taxon>Bacillati</taxon>
        <taxon>Cyanobacteriota</taxon>
        <taxon>Cyanophyceae</taxon>
        <taxon>Desertifilales</taxon>
        <taxon>Desertifilaceae</taxon>
        <taxon>Roseofilum</taxon>
        <taxon>Roseofilum casamattae</taxon>
    </lineage>
</organism>